<dbReference type="Proteomes" id="UP000503540">
    <property type="component" value="Chromosome"/>
</dbReference>
<gene>
    <name evidence="1" type="ORF">F5544_15445</name>
</gene>
<dbReference type="EMBL" id="CP046172">
    <property type="protein sequence ID" value="QIS10972.1"/>
    <property type="molecule type" value="Genomic_DNA"/>
</dbReference>
<accession>A0A6G9YCP5</accession>
<evidence type="ECO:0000313" key="1">
    <source>
        <dbReference type="EMBL" id="QIS10972.1"/>
    </source>
</evidence>
<keyword evidence="2" id="KW-1185">Reference proteome</keyword>
<reference evidence="1 2" key="1">
    <citation type="journal article" date="2019" name="ACS Chem. Biol.">
        <title>Identification and Mobilization of a Cryptic Antibiotic Biosynthesis Gene Locus from a Human-Pathogenic Nocardia Isolate.</title>
        <authorList>
            <person name="Herisse M."/>
            <person name="Ishida K."/>
            <person name="Porter J.L."/>
            <person name="Howden B."/>
            <person name="Hertweck C."/>
            <person name="Stinear T.P."/>
            <person name="Pidot S.J."/>
        </authorList>
    </citation>
    <scope>NUCLEOTIDE SEQUENCE [LARGE SCALE GENOMIC DNA]</scope>
    <source>
        <strain evidence="1 2">AUSMDU00012717</strain>
    </source>
</reference>
<organism evidence="1 2">
    <name type="scientific">Nocardia arthritidis</name>
    <dbReference type="NCBI Taxonomy" id="228602"/>
    <lineage>
        <taxon>Bacteria</taxon>
        <taxon>Bacillati</taxon>
        <taxon>Actinomycetota</taxon>
        <taxon>Actinomycetes</taxon>
        <taxon>Mycobacteriales</taxon>
        <taxon>Nocardiaceae</taxon>
        <taxon>Nocardia</taxon>
    </lineage>
</organism>
<protein>
    <submittedName>
        <fullName evidence="1">Uncharacterized protein</fullName>
    </submittedName>
</protein>
<dbReference type="RefSeq" id="WP_167473867.1">
    <property type="nucleotide sequence ID" value="NZ_CP046172.1"/>
</dbReference>
<proteinExistence type="predicted"/>
<dbReference type="AlphaFoldDB" id="A0A6G9YCP5"/>
<sequence>MSRRTTLTLTDREEEALAVFADKRGPEWVLLQLIAAELGYELTETSSEATVLRVLMAAGLQQLRDRILDRGYEQMARMMEEDEEFKDWPAESAEFLRQYAEDVDRDMPA</sequence>
<name>A0A6G9YCP5_9NOCA</name>
<evidence type="ECO:0000313" key="2">
    <source>
        <dbReference type="Proteomes" id="UP000503540"/>
    </source>
</evidence>
<dbReference type="KEGG" id="nah:F5544_15445"/>